<proteinExistence type="predicted"/>
<evidence type="ECO:0000313" key="5">
    <source>
        <dbReference type="EMBL" id="MZK10765.1"/>
    </source>
</evidence>
<dbReference type="PANTHER" id="PTHR43498:SF1">
    <property type="entry name" value="COB--COM HETERODISULFIDE REDUCTASE IRON-SULFUR SUBUNIT A"/>
    <property type="match status" value="1"/>
</dbReference>
<dbReference type="GO" id="GO:0051536">
    <property type="term" value="F:iron-sulfur cluster binding"/>
    <property type="evidence" value="ECO:0007669"/>
    <property type="project" value="UniProtKB-KW"/>
</dbReference>
<gene>
    <name evidence="5" type="ORF">GT576_10520</name>
</gene>
<evidence type="ECO:0000256" key="1">
    <source>
        <dbReference type="ARBA" id="ARBA00022723"/>
    </source>
</evidence>
<keyword evidence="4" id="KW-0411">Iron-sulfur</keyword>
<evidence type="ECO:0000256" key="2">
    <source>
        <dbReference type="ARBA" id="ARBA00023002"/>
    </source>
</evidence>
<reference evidence="5 6" key="1">
    <citation type="journal article" date="2019" name="Nat. Med.">
        <title>A library of human gut bacterial isolates paired with longitudinal multiomics data enables mechanistic microbiome research.</title>
        <authorList>
            <person name="Poyet M."/>
            <person name="Groussin M."/>
            <person name="Gibbons S.M."/>
            <person name="Avila-Pacheco J."/>
            <person name="Jiang X."/>
            <person name="Kearney S.M."/>
            <person name="Perrotta A.R."/>
            <person name="Berdy B."/>
            <person name="Zhao S."/>
            <person name="Lieberman T.D."/>
            <person name="Swanson P.K."/>
            <person name="Smith M."/>
            <person name="Roesemann S."/>
            <person name="Alexander J.E."/>
            <person name="Rich S.A."/>
            <person name="Livny J."/>
            <person name="Vlamakis H."/>
            <person name="Clish C."/>
            <person name="Bullock K."/>
            <person name="Deik A."/>
            <person name="Scott J."/>
            <person name="Pierce K.A."/>
            <person name="Xavier R.J."/>
            <person name="Alm E.J."/>
        </authorList>
    </citation>
    <scope>NUCLEOTIDE SEQUENCE [LARGE SCALE GENOMIC DNA]</scope>
    <source>
        <strain evidence="5 6">BIOML-A1</strain>
    </source>
</reference>
<protein>
    <submittedName>
        <fullName evidence="5">FAD-dependent oxidoreductase</fullName>
    </submittedName>
</protein>
<evidence type="ECO:0000256" key="3">
    <source>
        <dbReference type="ARBA" id="ARBA00023004"/>
    </source>
</evidence>
<evidence type="ECO:0000256" key="4">
    <source>
        <dbReference type="ARBA" id="ARBA00023014"/>
    </source>
</evidence>
<dbReference type="Pfam" id="PF12831">
    <property type="entry name" value="FAD_oxidored"/>
    <property type="match status" value="1"/>
</dbReference>
<dbReference type="PANTHER" id="PTHR43498">
    <property type="entry name" value="FERREDOXIN:COB-COM HETERODISULFIDE REDUCTASE SUBUNIT A"/>
    <property type="match status" value="1"/>
</dbReference>
<dbReference type="InterPro" id="IPR039650">
    <property type="entry name" value="HdrA-like"/>
</dbReference>
<comment type="caution">
    <text evidence="5">The sequence shown here is derived from an EMBL/GenBank/DDBJ whole genome shotgun (WGS) entry which is preliminary data.</text>
</comment>
<organism evidence="5 6">
    <name type="scientific">Dorea longicatena</name>
    <dbReference type="NCBI Taxonomy" id="88431"/>
    <lineage>
        <taxon>Bacteria</taxon>
        <taxon>Bacillati</taxon>
        <taxon>Bacillota</taxon>
        <taxon>Clostridia</taxon>
        <taxon>Lachnospirales</taxon>
        <taxon>Lachnospiraceae</taxon>
        <taxon>Dorea</taxon>
    </lineage>
</organism>
<dbReference type="GO" id="GO:0016491">
    <property type="term" value="F:oxidoreductase activity"/>
    <property type="evidence" value="ECO:0007669"/>
    <property type="project" value="UniProtKB-KW"/>
</dbReference>
<dbReference type="GO" id="GO:0046872">
    <property type="term" value="F:metal ion binding"/>
    <property type="evidence" value="ECO:0007669"/>
    <property type="project" value="UniProtKB-KW"/>
</dbReference>
<evidence type="ECO:0000313" key="6">
    <source>
        <dbReference type="Proteomes" id="UP000449249"/>
    </source>
</evidence>
<sequence length="226" mass="24989">MSCDLTPEAVEQVVIKAKKAGIQHLTREKGFILKREGSNQVAVLLPSVMPTGLSSQELTKMELDTRRQVLYYVEAFRRYLKGMEQCELTMIGPSIGFRETRRIKGKSMIKAEDVLNRKKCEDSVARGGWKPEIHKDTDKMATYMDVKEGSWFDIPLGALQSDNIGNLYAAGRMISADEAAFAAVRVMGTCFATGHSAGVAAAVQAEFGEADIRKIRAELDRQGVLL</sequence>
<keyword evidence="3" id="KW-0408">Iron</keyword>
<dbReference type="AlphaFoldDB" id="A0A6N9JX99"/>
<dbReference type="Proteomes" id="UP000449249">
    <property type="component" value="Unassembled WGS sequence"/>
</dbReference>
<dbReference type="EMBL" id="WWSH01000007">
    <property type="protein sequence ID" value="MZK10765.1"/>
    <property type="molecule type" value="Genomic_DNA"/>
</dbReference>
<keyword evidence="2" id="KW-0560">Oxidoreductase</keyword>
<keyword evidence="1" id="KW-0479">Metal-binding</keyword>
<name>A0A6N9JX99_9FIRM</name>
<accession>A0A6N9JX99</accession>